<comment type="function">
    <text evidence="21">Mitochondrial trifunctional enzyme catalyzes the last three of the four reactions of the mitochondrial beta-oxidation pathway. The mitochondrial beta-oxidation pathway is the major energy-producing process in tissues and is performed through four consecutive reactions breaking down fatty acids into acetyl-CoA. Among the enzymes involved in this pathway, the trifunctional enzyme exhibits specificity for long-chain fatty acids. Mitochondrial trifunctional enzyme is a heterotetrameric complex composed of two proteins, the trifunctional enzyme subunit alpha/HADHA carries the 2,3-enoyl-CoA hydratase and the 3-hydroxyacyl-CoA dehydrogenase activities, while the trifunctional enzyme subunit beta/HADHB described here bears the 3-ketoacyl-CoA thiolase activity.</text>
</comment>
<proteinExistence type="inferred from homology"/>
<dbReference type="GO" id="GO:0006635">
    <property type="term" value="P:fatty acid beta-oxidation"/>
    <property type="evidence" value="ECO:0007669"/>
    <property type="project" value="TreeGrafter"/>
</dbReference>
<dbReference type="NCBIfam" id="TIGR01930">
    <property type="entry name" value="AcCoA-C-Actrans"/>
    <property type="match status" value="1"/>
</dbReference>
<evidence type="ECO:0000259" key="31">
    <source>
        <dbReference type="Pfam" id="PF00108"/>
    </source>
</evidence>
<keyword evidence="16 30" id="KW-0012">Acyltransferase</keyword>
<evidence type="ECO:0000256" key="1">
    <source>
        <dbReference type="ARBA" id="ARBA00004240"/>
    </source>
</evidence>
<reference evidence="33 34" key="1">
    <citation type="journal article" date="2024" name="BMC Genomics">
        <title>De novo assembly and annotation of Popillia japonica's genome with initial clues to its potential as an invasive pest.</title>
        <authorList>
            <person name="Cucini C."/>
            <person name="Boschi S."/>
            <person name="Funari R."/>
            <person name="Cardaioli E."/>
            <person name="Iannotti N."/>
            <person name="Marturano G."/>
            <person name="Paoli F."/>
            <person name="Bruttini M."/>
            <person name="Carapelli A."/>
            <person name="Frati F."/>
            <person name="Nardi F."/>
        </authorList>
    </citation>
    <scope>NUCLEOTIDE SEQUENCE [LARGE SCALE GENOMIC DNA]</scope>
    <source>
        <strain evidence="33">DMR45628</strain>
    </source>
</reference>
<keyword evidence="12" id="KW-0007">Acetylation</keyword>
<comment type="similarity">
    <text evidence="5 30">Belongs to the thiolase-like superfamily. Thiolase family.</text>
</comment>
<evidence type="ECO:0000256" key="30">
    <source>
        <dbReference type="RuleBase" id="RU003557"/>
    </source>
</evidence>
<dbReference type="PANTHER" id="PTHR18919:SF153">
    <property type="entry name" value="TRIFUNCTIONAL ENZYME SUBUNIT BETA, MITOCHONDRIAL"/>
    <property type="match status" value="1"/>
</dbReference>
<comment type="catalytic activity">
    <reaction evidence="25">
        <text>decanoyl-CoA + acetyl-CoA = 3-oxododecanoyl-CoA + CoA</text>
        <dbReference type="Rhea" id="RHEA:31183"/>
        <dbReference type="ChEBI" id="CHEBI:57287"/>
        <dbReference type="ChEBI" id="CHEBI:57288"/>
        <dbReference type="ChEBI" id="CHEBI:61430"/>
        <dbReference type="ChEBI" id="CHEBI:62615"/>
    </reaction>
    <physiologicalReaction direction="right-to-left" evidence="25">
        <dbReference type="Rhea" id="RHEA:31185"/>
    </physiologicalReaction>
</comment>
<evidence type="ECO:0000256" key="12">
    <source>
        <dbReference type="ARBA" id="ARBA00022990"/>
    </source>
</evidence>
<dbReference type="EC" id="2.3.1.16" evidence="18"/>
<dbReference type="FunFam" id="3.40.47.10:FF:000020">
    <property type="entry name" value="Putative trifunctional enzyme subunit beta mitochondrial"/>
    <property type="match status" value="1"/>
</dbReference>
<comment type="subunit">
    <text evidence="22">Heterotetramer of 2 alpha/HADHA and 2 beta/HADHB subunits; forms the mitochondrial trifunctional enzyme. Also purified as higher order heterooligomers including a 4 alpha/HADHA and 4 beta/HADHB heterooligomer which physiological significance remains unclear. The mitochondrial trifunctional enzyme interacts with MTLN. Interacts with RSAD2/viperin.</text>
</comment>
<dbReference type="InterPro" id="IPR020613">
    <property type="entry name" value="Thiolase_CS"/>
</dbReference>
<dbReference type="Gene3D" id="3.40.47.10">
    <property type="match status" value="1"/>
</dbReference>
<evidence type="ECO:0000256" key="3">
    <source>
        <dbReference type="ARBA" id="ARBA00004294"/>
    </source>
</evidence>
<dbReference type="InterPro" id="IPR020615">
    <property type="entry name" value="Thiolase_acyl_enz_int_AS"/>
</dbReference>
<evidence type="ECO:0000256" key="16">
    <source>
        <dbReference type="ARBA" id="ARBA00023315"/>
    </source>
</evidence>
<accession>A0AAW1JFL1</accession>
<evidence type="ECO:0000256" key="18">
    <source>
        <dbReference type="ARBA" id="ARBA00024073"/>
    </source>
</evidence>
<keyword evidence="13" id="KW-0443">Lipid metabolism</keyword>
<dbReference type="EMBL" id="JASPKY010000400">
    <property type="protein sequence ID" value="KAK9702107.1"/>
    <property type="molecule type" value="Genomic_DNA"/>
</dbReference>
<evidence type="ECO:0000313" key="34">
    <source>
        <dbReference type="Proteomes" id="UP001458880"/>
    </source>
</evidence>
<evidence type="ECO:0000256" key="10">
    <source>
        <dbReference type="ARBA" id="ARBA00022832"/>
    </source>
</evidence>
<evidence type="ECO:0000259" key="32">
    <source>
        <dbReference type="Pfam" id="PF02803"/>
    </source>
</evidence>
<evidence type="ECO:0000256" key="15">
    <source>
        <dbReference type="ARBA" id="ARBA00023136"/>
    </source>
</evidence>
<dbReference type="AlphaFoldDB" id="A0AAW1JFL1"/>
<feature type="domain" description="Thiolase N-terminal" evidence="31">
    <location>
        <begin position="48"/>
        <end position="318"/>
    </location>
</feature>
<evidence type="ECO:0000256" key="26">
    <source>
        <dbReference type="ARBA" id="ARBA00048553"/>
    </source>
</evidence>
<evidence type="ECO:0000256" key="13">
    <source>
        <dbReference type="ARBA" id="ARBA00023098"/>
    </source>
</evidence>
<dbReference type="InterPro" id="IPR020616">
    <property type="entry name" value="Thiolase_N"/>
</dbReference>
<evidence type="ECO:0000256" key="2">
    <source>
        <dbReference type="ARBA" id="ARBA00004273"/>
    </source>
</evidence>
<dbReference type="GO" id="GO:0005783">
    <property type="term" value="C:endoplasmic reticulum"/>
    <property type="evidence" value="ECO:0007669"/>
    <property type="project" value="UniProtKB-SubCell"/>
</dbReference>
<keyword evidence="11" id="KW-0809">Transit peptide</keyword>
<evidence type="ECO:0000256" key="9">
    <source>
        <dbReference type="ARBA" id="ARBA00022824"/>
    </source>
</evidence>
<comment type="catalytic activity">
    <reaction evidence="26">
        <text>butanoyl-CoA + acetyl-CoA = 3-oxohexanoyl-CoA + CoA</text>
        <dbReference type="Rhea" id="RHEA:31111"/>
        <dbReference type="ChEBI" id="CHEBI:57287"/>
        <dbReference type="ChEBI" id="CHEBI:57288"/>
        <dbReference type="ChEBI" id="CHEBI:57371"/>
        <dbReference type="ChEBI" id="CHEBI:62418"/>
    </reaction>
    <physiologicalReaction direction="right-to-left" evidence="26">
        <dbReference type="Rhea" id="RHEA:31113"/>
    </physiologicalReaction>
</comment>
<evidence type="ECO:0000256" key="21">
    <source>
        <dbReference type="ARBA" id="ARBA00045672"/>
    </source>
</evidence>
<dbReference type="GO" id="GO:0005741">
    <property type="term" value="C:mitochondrial outer membrane"/>
    <property type="evidence" value="ECO:0007669"/>
    <property type="project" value="UniProtKB-SubCell"/>
</dbReference>
<evidence type="ECO:0000256" key="6">
    <source>
        <dbReference type="ARBA" id="ARBA00022679"/>
    </source>
</evidence>
<dbReference type="SUPFAM" id="SSF53901">
    <property type="entry name" value="Thiolase-like"/>
    <property type="match status" value="2"/>
</dbReference>
<evidence type="ECO:0000256" key="27">
    <source>
        <dbReference type="ARBA" id="ARBA00049178"/>
    </source>
</evidence>
<dbReference type="InterPro" id="IPR020617">
    <property type="entry name" value="Thiolase_C"/>
</dbReference>
<dbReference type="InterPro" id="IPR016039">
    <property type="entry name" value="Thiolase-like"/>
</dbReference>
<dbReference type="GO" id="GO:0005743">
    <property type="term" value="C:mitochondrial inner membrane"/>
    <property type="evidence" value="ECO:0007669"/>
    <property type="project" value="UniProtKB-SubCell"/>
</dbReference>
<comment type="subcellular location">
    <subcellularLocation>
        <location evidence="1">Endoplasmic reticulum</location>
    </subcellularLocation>
    <subcellularLocation>
        <location evidence="2">Mitochondrion inner membrane</location>
    </subcellularLocation>
    <subcellularLocation>
        <location evidence="3">Mitochondrion outer membrane</location>
    </subcellularLocation>
</comment>
<keyword evidence="34" id="KW-1185">Reference proteome</keyword>
<keyword evidence="9" id="KW-0256">Endoplasmic reticulum</keyword>
<dbReference type="EC" id="2.3.1.155" evidence="17"/>
<comment type="pathway">
    <text evidence="4">Lipid metabolism; fatty acid beta-oxidation.</text>
</comment>
<comment type="catalytic activity">
    <reaction evidence="24">
        <text>hexanoyl-CoA + acetyl-CoA = 3-oxooctanoyl-CoA + CoA</text>
        <dbReference type="Rhea" id="RHEA:31203"/>
        <dbReference type="ChEBI" id="CHEBI:57287"/>
        <dbReference type="ChEBI" id="CHEBI:57288"/>
        <dbReference type="ChEBI" id="CHEBI:62619"/>
        <dbReference type="ChEBI" id="CHEBI:62620"/>
    </reaction>
    <physiologicalReaction direction="right-to-left" evidence="24">
        <dbReference type="Rhea" id="RHEA:31205"/>
    </physiologicalReaction>
</comment>
<sequence>MASYIARNLVKSPTTLGFIQQTGAIRTLSVSSQLNARKSLPDRTGKNIVLVDGVRTPFLLSGTDYSKLMPHDLARQALLGIIKKTGVPKEIVDYIIYGSVIQEVKTSNIAREAALAAGYSDKTPAHTVTMACISSNVAMTTGIGLIASGVYDIIVAGGVEFMSDVPIRHNRKMRSLMLRANKAKTLPQRLQLIASIRPDFFIPELPAVAEFSSGETMGHSADRLAAAFGASRKEQDDFALRSHTLAQQAQEKGYLTDLLPVRITGIDKTIEKDNGIRVSTPDQLAKLKPAFIKPYGTITAANASFLTDGASAALIMPEAKAKALGLKPKAYLRDFIYVSQDPIDQLLLGPAYATPKVLQKAGLSLKDIDVWEFHEAFAGQIIANLKAMDSDWFAQNYMGRQSKVGTPDMDKFNKWGGSLSIGHPFAATGVRLAMHTANRMVREDGQVGLVAACAAGGQGVAMLLERHPDANPN</sequence>
<dbReference type="PANTHER" id="PTHR18919">
    <property type="entry name" value="ACETYL-COA C-ACYLTRANSFERASE"/>
    <property type="match status" value="1"/>
</dbReference>
<protein>
    <recommendedName>
        <fullName evidence="19">Trifunctional enzyme subunit beta, mitochondrial</fullName>
        <ecNumber evidence="17">2.3.1.155</ecNumber>
        <ecNumber evidence="18">2.3.1.16</ecNumber>
    </recommendedName>
    <alternativeName>
        <fullName evidence="20">TP-beta</fullName>
    </alternativeName>
</protein>
<evidence type="ECO:0000256" key="19">
    <source>
        <dbReference type="ARBA" id="ARBA00039414"/>
    </source>
</evidence>
<gene>
    <name evidence="33" type="ORF">QE152_g30172</name>
</gene>
<dbReference type="PROSITE" id="PS00737">
    <property type="entry name" value="THIOLASE_2"/>
    <property type="match status" value="1"/>
</dbReference>
<evidence type="ECO:0000256" key="20">
    <source>
        <dbReference type="ARBA" id="ARBA00043259"/>
    </source>
</evidence>
<keyword evidence="10" id="KW-0276">Fatty acid metabolism</keyword>
<evidence type="ECO:0000256" key="29">
    <source>
        <dbReference type="ARBA" id="ARBA00049542"/>
    </source>
</evidence>
<comment type="catalytic activity">
    <reaction evidence="29">
        <text>octanoyl-CoA + acetyl-CoA = 3-oxodecanoyl-CoA + CoA</text>
        <dbReference type="Rhea" id="RHEA:31087"/>
        <dbReference type="ChEBI" id="CHEBI:57287"/>
        <dbReference type="ChEBI" id="CHEBI:57288"/>
        <dbReference type="ChEBI" id="CHEBI:57386"/>
        <dbReference type="ChEBI" id="CHEBI:62548"/>
    </reaction>
    <physiologicalReaction direction="right-to-left" evidence="29">
        <dbReference type="Rhea" id="RHEA:31089"/>
    </physiologicalReaction>
</comment>
<keyword evidence="8" id="KW-0999">Mitochondrion inner membrane</keyword>
<evidence type="ECO:0000256" key="11">
    <source>
        <dbReference type="ARBA" id="ARBA00022946"/>
    </source>
</evidence>
<organism evidence="33 34">
    <name type="scientific">Popillia japonica</name>
    <name type="common">Japanese beetle</name>
    <dbReference type="NCBI Taxonomy" id="7064"/>
    <lineage>
        <taxon>Eukaryota</taxon>
        <taxon>Metazoa</taxon>
        <taxon>Ecdysozoa</taxon>
        <taxon>Arthropoda</taxon>
        <taxon>Hexapoda</taxon>
        <taxon>Insecta</taxon>
        <taxon>Pterygota</taxon>
        <taxon>Neoptera</taxon>
        <taxon>Endopterygota</taxon>
        <taxon>Coleoptera</taxon>
        <taxon>Polyphaga</taxon>
        <taxon>Scarabaeiformia</taxon>
        <taxon>Scarabaeidae</taxon>
        <taxon>Rutelinae</taxon>
        <taxon>Popillia</taxon>
    </lineage>
</organism>
<feature type="domain" description="Thiolase C-terminal" evidence="32">
    <location>
        <begin position="326"/>
        <end position="466"/>
    </location>
</feature>
<evidence type="ECO:0000256" key="5">
    <source>
        <dbReference type="ARBA" id="ARBA00010982"/>
    </source>
</evidence>
<evidence type="ECO:0000256" key="22">
    <source>
        <dbReference type="ARBA" id="ARBA00046418"/>
    </source>
</evidence>
<evidence type="ECO:0000256" key="4">
    <source>
        <dbReference type="ARBA" id="ARBA00005005"/>
    </source>
</evidence>
<evidence type="ECO:0000256" key="23">
    <source>
        <dbReference type="ARBA" id="ARBA00047485"/>
    </source>
</evidence>
<name>A0AAW1JFL1_POPJA</name>
<dbReference type="Pfam" id="PF02803">
    <property type="entry name" value="Thiolase_C"/>
    <property type="match status" value="1"/>
</dbReference>
<evidence type="ECO:0000256" key="28">
    <source>
        <dbReference type="ARBA" id="ARBA00049270"/>
    </source>
</evidence>
<keyword evidence="15" id="KW-0472">Membrane</keyword>
<evidence type="ECO:0000256" key="8">
    <source>
        <dbReference type="ARBA" id="ARBA00022792"/>
    </source>
</evidence>
<dbReference type="GO" id="GO:0016507">
    <property type="term" value="C:mitochondrial fatty acid beta-oxidation multienzyme complex"/>
    <property type="evidence" value="ECO:0007669"/>
    <property type="project" value="UniProtKB-ARBA"/>
</dbReference>
<dbReference type="InterPro" id="IPR002155">
    <property type="entry name" value="Thiolase"/>
</dbReference>
<dbReference type="PROSITE" id="PS00099">
    <property type="entry name" value="THIOLASE_3"/>
    <property type="match status" value="1"/>
</dbReference>
<dbReference type="Pfam" id="PF00108">
    <property type="entry name" value="Thiolase_N"/>
    <property type="match status" value="1"/>
</dbReference>
<dbReference type="GO" id="GO:0003988">
    <property type="term" value="F:acetyl-CoA C-acyltransferase activity"/>
    <property type="evidence" value="ECO:0007669"/>
    <property type="project" value="UniProtKB-EC"/>
</dbReference>
<comment type="caution">
    <text evidence="33">The sequence shown here is derived from an EMBL/GenBank/DDBJ whole genome shotgun (WGS) entry which is preliminary data.</text>
</comment>
<dbReference type="InterPro" id="IPR020610">
    <property type="entry name" value="Thiolase_AS"/>
</dbReference>
<evidence type="ECO:0000256" key="24">
    <source>
        <dbReference type="ARBA" id="ARBA00048001"/>
    </source>
</evidence>
<evidence type="ECO:0000313" key="33">
    <source>
        <dbReference type="EMBL" id="KAK9702107.1"/>
    </source>
</evidence>
<comment type="catalytic activity">
    <reaction evidence="23">
        <text>tetradecanoyl-CoA + acetyl-CoA = 3-oxohexadecanoyl-CoA + CoA</text>
        <dbReference type="Rhea" id="RHEA:18161"/>
        <dbReference type="ChEBI" id="CHEBI:57287"/>
        <dbReference type="ChEBI" id="CHEBI:57288"/>
        <dbReference type="ChEBI" id="CHEBI:57349"/>
        <dbReference type="ChEBI" id="CHEBI:57385"/>
        <dbReference type="EC" id="2.3.1.155"/>
    </reaction>
    <physiologicalReaction direction="right-to-left" evidence="23">
        <dbReference type="Rhea" id="RHEA:18163"/>
    </physiologicalReaction>
</comment>
<keyword evidence="6 30" id="KW-0808">Transferase</keyword>
<dbReference type="Proteomes" id="UP001458880">
    <property type="component" value="Unassembled WGS sequence"/>
</dbReference>
<comment type="catalytic activity">
    <reaction evidence="27">
        <text>an acyl-CoA + acetyl-CoA = a 3-oxoacyl-CoA + CoA</text>
        <dbReference type="Rhea" id="RHEA:21564"/>
        <dbReference type="ChEBI" id="CHEBI:57287"/>
        <dbReference type="ChEBI" id="CHEBI:57288"/>
        <dbReference type="ChEBI" id="CHEBI:58342"/>
        <dbReference type="ChEBI" id="CHEBI:90726"/>
        <dbReference type="EC" id="2.3.1.16"/>
    </reaction>
    <physiologicalReaction direction="right-to-left" evidence="27">
        <dbReference type="Rhea" id="RHEA:21566"/>
    </physiologicalReaction>
</comment>
<dbReference type="CDD" id="cd00751">
    <property type="entry name" value="thiolase"/>
    <property type="match status" value="1"/>
</dbReference>
<comment type="catalytic activity">
    <reaction evidence="28">
        <text>dodecanoyl-CoA + acetyl-CoA = 3-oxotetradecanoyl-CoA + CoA</text>
        <dbReference type="Rhea" id="RHEA:31091"/>
        <dbReference type="ChEBI" id="CHEBI:57287"/>
        <dbReference type="ChEBI" id="CHEBI:57288"/>
        <dbReference type="ChEBI" id="CHEBI:57375"/>
        <dbReference type="ChEBI" id="CHEBI:62543"/>
    </reaction>
    <physiologicalReaction direction="right-to-left" evidence="28">
        <dbReference type="Rhea" id="RHEA:31093"/>
    </physiologicalReaction>
</comment>
<evidence type="ECO:0000256" key="25">
    <source>
        <dbReference type="ARBA" id="ARBA00048004"/>
    </source>
</evidence>
<evidence type="ECO:0000256" key="14">
    <source>
        <dbReference type="ARBA" id="ARBA00023128"/>
    </source>
</evidence>
<dbReference type="GO" id="GO:0050633">
    <property type="term" value="F:acetyl-CoA C-myristoyltransferase activity"/>
    <property type="evidence" value="ECO:0007669"/>
    <property type="project" value="UniProtKB-EC"/>
</dbReference>
<dbReference type="PROSITE" id="PS00098">
    <property type="entry name" value="THIOLASE_1"/>
    <property type="match status" value="1"/>
</dbReference>
<evidence type="ECO:0000256" key="7">
    <source>
        <dbReference type="ARBA" id="ARBA00022787"/>
    </source>
</evidence>
<evidence type="ECO:0000256" key="17">
    <source>
        <dbReference type="ARBA" id="ARBA00024058"/>
    </source>
</evidence>
<keyword evidence="7" id="KW-1000">Mitochondrion outer membrane</keyword>
<keyword evidence="14" id="KW-0496">Mitochondrion</keyword>